<evidence type="ECO:0000313" key="1">
    <source>
        <dbReference type="EMBL" id="AGG87664.1"/>
    </source>
</evidence>
<dbReference type="OrthoDB" id="5958763at2"/>
<dbReference type="HOGENOM" id="CLU_1480907_0_0_6"/>
<reference evidence="1 2" key="1">
    <citation type="submission" date="2012-04" db="EMBL/GenBank/DDBJ databases">
        <title>Complete genome of Rhodanobacter sp. 2APBS1.</title>
        <authorList>
            <consortium name="US DOE Joint Genome Institute"/>
            <person name="Huntemann M."/>
            <person name="Wei C.-L."/>
            <person name="Han J."/>
            <person name="Detter J.C."/>
            <person name="Han C."/>
            <person name="Tapia R."/>
            <person name="Munk A.C.C."/>
            <person name="Chen A."/>
            <person name="Krypides N."/>
            <person name="Mavromatis K."/>
            <person name="Markowitz V."/>
            <person name="Szeto E."/>
            <person name="Ivanova N."/>
            <person name="Mikhailova N."/>
            <person name="Ovchinnikova G."/>
            <person name="Pagani I."/>
            <person name="Pati A."/>
            <person name="Goodwin L."/>
            <person name="Peters L."/>
            <person name="Pitluck S."/>
            <person name="Woyke T."/>
            <person name="Prakash O."/>
            <person name="Elkins J."/>
            <person name="Brown S."/>
            <person name="Palumbo A."/>
            <person name="Hemme C."/>
            <person name="Zhou J."/>
            <person name="Watson D."/>
            <person name="Jardine P."/>
            <person name="Kostka J."/>
            <person name="Green S."/>
        </authorList>
    </citation>
    <scope>NUCLEOTIDE SEQUENCE [LARGE SCALE GENOMIC DNA]</scope>
    <source>
        <strain evidence="1 2">2APBS1</strain>
    </source>
</reference>
<protein>
    <submittedName>
        <fullName evidence="1">Uncharacterized protein</fullName>
    </submittedName>
</protein>
<evidence type="ECO:0000313" key="2">
    <source>
        <dbReference type="Proteomes" id="UP000011859"/>
    </source>
</evidence>
<dbReference type="AlphaFoldDB" id="M4NAV6"/>
<keyword evidence="2" id="KW-1185">Reference proteome</keyword>
<organism evidence="1 2">
    <name type="scientific">Rhodanobacter denitrificans</name>
    <dbReference type="NCBI Taxonomy" id="666685"/>
    <lineage>
        <taxon>Bacteria</taxon>
        <taxon>Pseudomonadati</taxon>
        <taxon>Pseudomonadota</taxon>
        <taxon>Gammaproteobacteria</taxon>
        <taxon>Lysobacterales</taxon>
        <taxon>Rhodanobacteraceae</taxon>
        <taxon>Rhodanobacter</taxon>
    </lineage>
</organism>
<dbReference type="STRING" id="666685.R2APBS1_0494"/>
<name>M4NAV6_9GAMM</name>
<gene>
    <name evidence="1" type="ORF">R2APBS1_0494</name>
</gene>
<accession>M4NAV6</accession>
<dbReference type="Proteomes" id="UP000011859">
    <property type="component" value="Chromosome"/>
</dbReference>
<dbReference type="EMBL" id="CP003470">
    <property type="protein sequence ID" value="AGG87664.1"/>
    <property type="molecule type" value="Genomic_DNA"/>
</dbReference>
<dbReference type="KEGG" id="rhd:R2APBS1_0494"/>
<sequence length="182" mass="19627">MNTPARRTDGSSVFTPRQAAAYLRGQHHMALCFIQNGAASHDWQAASHGTPGALLDSIVAVVPEYAWTAIGDRYVLHPRQDIWRAPLSGGAFRGPRLQTAKAYVEFLRGTAPEMADLLPPLLKGDPAAALYTATVSIPESCSALQGLVGLLGPEPTMVFTIERQDADRRVLFFEQVDVGEAA</sequence>
<dbReference type="GeneID" id="72425466"/>
<dbReference type="RefSeq" id="WP_015446722.1">
    <property type="nucleotide sequence ID" value="NC_020541.1"/>
</dbReference>
<proteinExistence type="predicted"/>